<sequence length="169" mass="19183">MATKRRASKKIGEKTLALRNELWPDIEDDNLWHRKRSTGYTTIPRTMTYILQVMNALSSGKPPAQTYLTLWCHTFDEYMITINNPRAMAFESGFTGQRAEAAWSGRMRKLLDLGFIQARDGATGSFNYVLILNPYAAIKNLRSKGEPIPSNILNSLLQRMNEIGANDQI</sequence>
<dbReference type="Proteomes" id="UP000184139">
    <property type="component" value="Unassembled WGS sequence"/>
</dbReference>
<keyword evidence="2" id="KW-1185">Reference proteome</keyword>
<evidence type="ECO:0000313" key="1">
    <source>
        <dbReference type="EMBL" id="SHI04594.1"/>
    </source>
</evidence>
<dbReference type="AlphaFoldDB" id="A0A1M5XYE0"/>
<accession>A0A1M5XYE0</accession>
<name>A0A1M5XYE0_9BACT</name>
<gene>
    <name evidence="1" type="ORF">SAMN02745124_03450</name>
</gene>
<dbReference type="EMBL" id="FQXS01000024">
    <property type="protein sequence ID" value="SHI04594.1"/>
    <property type="molecule type" value="Genomic_DNA"/>
</dbReference>
<reference evidence="1 2" key="1">
    <citation type="submission" date="2016-11" db="EMBL/GenBank/DDBJ databases">
        <authorList>
            <person name="Jaros S."/>
            <person name="Januszkiewicz K."/>
            <person name="Wedrychowicz H."/>
        </authorList>
    </citation>
    <scope>NUCLEOTIDE SEQUENCE [LARGE SCALE GENOMIC DNA]</scope>
    <source>
        <strain evidence="1 2">DSM 9705</strain>
    </source>
</reference>
<evidence type="ECO:0000313" key="2">
    <source>
        <dbReference type="Proteomes" id="UP000184139"/>
    </source>
</evidence>
<protein>
    <submittedName>
        <fullName evidence="1">Uncharacterized protein</fullName>
    </submittedName>
</protein>
<proteinExistence type="predicted"/>
<organism evidence="1 2">
    <name type="scientific">Desulfofustis glycolicus DSM 9705</name>
    <dbReference type="NCBI Taxonomy" id="1121409"/>
    <lineage>
        <taxon>Bacteria</taxon>
        <taxon>Pseudomonadati</taxon>
        <taxon>Thermodesulfobacteriota</taxon>
        <taxon>Desulfobulbia</taxon>
        <taxon>Desulfobulbales</taxon>
        <taxon>Desulfocapsaceae</taxon>
        <taxon>Desulfofustis</taxon>
    </lineage>
</organism>